<dbReference type="InterPro" id="IPR035104">
    <property type="entry name" value="Ribosomal_protein_S1-like"/>
</dbReference>
<dbReference type="PANTHER" id="PTHR10724:SF7">
    <property type="entry name" value="SMALL RIBOSOMAL SUBUNIT PROTEIN BS1C"/>
    <property type="match status" value="1"/>
</dbReference>
<feature type="domain" description="S1 motif" evidence="5">
    <location>
        <begin position="123"/>
        <end position="195"/>
    </location>
</feature>
<keyword evidence="7" id="KW-1185">Reference proteome</keyword>
<feature type="region of interest" description="Disordered" evidence="4">
    <location>
        <begin position="467"/>
        <end position="578"/>
    </location>
</feature>
<dbReference type="RefSeq" id="WP_158066146.1">
    <property type="nucleotide sequence ID" value="NZ_CP042829.1"/>
</dbReference>
<keyword evidence="2" id="KW-0689">Ribosomal protein</keyword>
<dbReference type="InterPro" id="IPR003029">
    <property type="entry name" value="S1_domain"/>
</dbReference>
<dbReference type="InterPro" id="IPR050437">
    <property type="entry name" value="Ribos_protein_bS1-like"/>
</dbReference>
<dbReference type="PANTHER" id="PTHR10724">
    <property type="entry name" value="30S RIBOSOMAL PROTEIN S1"/>
    <property type="match status" value="1"/>
</dbReference>
<feature type="compositionally biased region" description="Low complexity" evidence="4">
    <location>
        <begin position="485"/>
        <end position="530"/>
    </location>
</feature>
<dbReference type="SMART" id="SM00316">
    <property type="entry name" value="S1"/>
    <property type="match status" value="4"/>
</dbReference>
<dbReference type="InterPro" id="IPR012340">
    <property type="entry name" value="NA-bd_OB-fold"/>
</dbReference>
<proteinExistence type="inferred from homology"/>
<feature type="domain" description="S1 motif" evidence="5">
    <location>
        <begin position="301"/>
        <end position="370"/>
    </location>
</feature>
<gene>
    <name evidence="6" type="ORF">Tbon_02510</name>
</gene>
<name>A0ABX6BZ81_9CHLR</name>
<dbReference type="PRINTS" id="PR00681">
    <property type="entry name" value="RIBOSOMALS1"/>
</dbReference>
<reference evidence="6 7" key="2">
    <citation type="submission" date="2019-10" db="EMBL/GenBank/DDBJ databases">
        <title>Thermopilla bonchosmolovskayae gen. nov., sp. nov., a moderately thermophilic Chloroflexi bacterium from a Chukotka hot spring (Arctic, Russia), representing a novel classis Thermopillaia, which include previously uncultivated lineage OLB14.</title>
        <authorList>
            <person name="Kochetkova T.V."/>
            <person name="Zayulina K.S."/>
            <person name="Zhigarkov V.S."/>
            <person name="Minaev N.V."/>
            <person name="Novikov A."/>
            <person name="Toshchakov S.V."/>
            <person name="Elcheninov A.G."/>
            <person name="Kublanov I.V."/>
        </authorList>
    </citation>
    <scope>NUCLEOTIDE SEQUENCE [LARGE SCALE GENOMIC DNA]</scope>
    <source>
        <strain evidence="6 7">3753O</strain>
    </source>
</reference>
<evidence type="ECO:0000313" key="6">
    <source>
        <dbReference type="EMBL" id="QFG02212.1"/>
    </source>
</evidence>
<evidence type="ECO:0000313" key="7">
    <source>
        <dbReference type="Proteomes" id="UP000326331"/>
    </source>
</evidence>
<feature type="domain" description="S1 motif" evidence="5">
    <location>
        <begin position="37"/>
        <end position="105"/>
    </location>
</feature>
<organism evidence="6 7">
    <name type="scientific">Tepidiforma bonchosmolovskayae</name>
    <dbReference type="NCBI Taxonomy" id="2601677"/>
    <lineage>
        <taxon>Bacteria</taxon>
        <taxon>Bacillati</taxon>
        <taxon>Chloroflexota</taxon>
        <taxon>Tepidiformia</taxon>
        <taxon>Tepidiformales</taxon>
        <taxon>Tepidiformaceae</taxon>
        <taxon>Tepidiforma</taxon>
    </lineage>
</organism>
<dbReference type="PROSITE" id="PS50126">
    <property type="entry name" value="S1"/>
    <property type="match status" value="4"/>
</dbReference>
<dbReference type="EMBL" id="CP042829">
    <property type="protein sequence ID" value="QFG02212.1"/>
    <property type="molecule type" value="Genomic_DNA"/>
</dbReference>
<comment type="similarity">
    <text evidence="1">Belongs to the bacterial ribosomal protein bS1 family.</text>
</comment>
<accession>A0ABX6BZ81</accession>
<evidence type="ECO:0000256" key="1">
    <source>
        <dbReference type="ARBA" id="ARBA00006767"/>
    </source>
</evidence>
<evidence type="ECO:0000256" key="3">
    <source>
        <dbReference type="ARBA" id="ARBA00023274"/>
    </source>
</evidence>
<protein>
    <submittedName>
        <fullName evidence="6">S1 RNA-binding domain-containing protein</fullName>
    </submittedName>
</protein>
<feature type="compositionally biased region" description="Low complexity" evidence="4">
    <location>
        <begin position="560"/>
        <end position="569"/>
    </location>
</feature>
<dbReference type="CDD" id="cd05688">
    <property type="entry name" value="S1_RPS1_repeat_ec3"/>
    <property type="match status" value="1"/>
</dbReference>
<evidence type="ECO:0000259" key="5">
    <source>
        <dbReference type="PROSITE" id="PS50126"/>
    </source>
</evidence>
<dbReference type="CDD" id="cd04465">
    <property type="entry name" value="S1_RPS1_repeat_ec2_hs2"/>
    <property type="match status" value="1"/>
</dbReference>
<dbReference type="SUPFAM" id="SSF50249">
    <property type="entry name" value="Nucleic acid-binding proteins"/>
    <property type="match status" value="4"/>
</dbReference>
<dbReference type="Gene3D" id="2.40.50.140">
    <property type="entry name" value="Nucleic acid-binding proteins"/>
    <property type="match status" value="4"/>
</dbReference>
<dbReference type="Proteomes" id="UP000326331">
    <property type="component" value="Chromosome"/>
</dbReference>
<evidence type="ECO:0000256" key="2">
    <source>
        <dbReference type="ARBA" id="ARBA00022980"/>
    </source>
</evidence>
<evidence type="ECO:0000256" key="4">
    <source>
        <dbReference type="SAM" id="MobiDB-lite"/>
    </source>
</evidence>
<feature type="region of interest" description="Disordered" evidence="4">
    <location>
        <begin position="400"/>
        <end position="422"/>
    </location>
</feature>
<feature type="domain" description="S1 motif" evidence="5">
    <location>
        <begin position="216"/>
        <end position="284"/>
    </location>
</feature>
<dbReference type="Pfam" id="PF00575">
    <property type="entry name" value="S1"/>
    <property type="match status" value="4"/>
</dbReference>
<keyword evidence="3" id="KW-0687">Ribonucleoprotein</keyword>
<reference evidence="6 7" key="1">
    <citation type="submission" date="2019-08" db="EMBL/GenBank/DDBJ databases">
        <authorList>
            <person name="Toschakov S.V."/>
        </authorList>
    </citation>
    <scope>NUCLEOTIDE SEQUENCE [LARGE SCALE GENOMIC DNA]</scope>
    <source>
        <strain evidence="6 7">3753O</strain>
    </source>
</reference>
<sequence>MSADTAQPTTPPEAEMDMGALLDLEAAQSGGGQLRRGEIIEGMVMGASPDGLIVDVGTKMEAVIPHNEMLSLGVDGASRLKAGDTVRVMVLQPSTAEGHAIVSLDRARGEEGWETLQKRFESGEIFEAQVTGHNRGGLLVNVDGVNAFVPLSQVESVRHDDPDAANQLAGLVGQVIKLKVVELNRKRNRVILSERAAMAEIRKEQKDRVLEELQEGQIRTGRVSSITDFGVFIDLGGADGLAHMTELTWERGKKAKDLFQVGDEVQAYILKVDRENKKISLSLKRAQPERWDTTVDRFVIGQILIGRVTKLMPFGAFVRLEGPVEGLIHISELSNRRIQHPKEVVKEGDVVPVKLVRIEKDRHRLGLSLRQARSDAEAMGFVFDANGSVIDYPDDVREQFGLPPRDTTAQPARREPRTAQEAIEQAVARDPEPMSAFAAAFAQALENAEAGNGIAETVAQVAGLAPKDQAPAPAEAPAAEPPAPAEAAESPAEAAPAAEPVAEAAPPAEAPAAAEETAQAAPAAEARAAADSGIGDAETRVSTGETAPDQMPHNNGEGSETAPAEAPAATEEETADGS</sequence>